<dbReference type="OrthoDB" id="5101518at2759"/>
<protein>
    <submittedName>
        <fullName evidence="4">ABC transporter B family member 19-like</fullName>
    </submittedName>
</protein>
<dbReference type="Pfam" id="PF24626">
    <property type="entry name" value="SH3_Tf2-1"/>
    <property type="match status" value="1"/>
</dbReference>
<dbReference type="EMBL" id="SSTD01000220">
    <property type="protein sequence ID" value="TYK30796.1"/>
    <property type="molecule type" value="Genomic_DNA"/>
</dbReference>
<dbReference type="InterPro" id="IPR056924">
    <property type="entry name" value="SH3_Tf2-1"/>
</dbReference>
<evidence type="ECO:0000313" key="6">
    <source>
        <dbReference type="Proteomes" id="UP000321393"/>
    </source>
</evidence>
<reference evidence="6 7" key="1">
    <citation type="submission" date="2019-08" db="EMBL/GenBank/DDBJ databases">
        <title>Draft genome sequences of two oriental melons (Cucumis melo L. var makuwa).</title>
        <authorList>
            <person name="Kwon S.-Y."/>
        </authorList>
    </citation>
    <scope>NUCLEOTIDE SEQUENCE [LARGE SCALE GENOMIC DNA]</scope>
    <source>
        <strain evidence="7">cv. Chang Bougi</strain>
        <strain evidence="6">cv. SW 3</strain>
        <tissue evidence="4">Leaf</tissue>
    </source>
</reference>
<evidence type="ECO:0000313" key="7">
    <source>
        <dbReference type="Proteomes" id="UP000321947"/>
    </source>
</evidence>
<dbReference type="AlphaFoldDB" id="A0A5A7TNT9"/>
<evidence type="ECO:0000313" key="5">
    <source>
        <dbReference type="EMBL" id="TYK30796.1"/>
    </source>
</evidence>
<evidence type="ECO:0000259" key="3">
    <source>
        <dbReference type="Pfam" id="PF24626"/>
    </source>
</evidence>
<gene>
    <name evidence="5" type="ORF">E5676_scaffold267G00210</name>
    <name evidence="4" type="ORF">E6C27_scaffold158G00250</name>
</gene>
<comment type="caution">
    <text evidence="4">The sequence shown here is derived from an EMBL/GenBank/DDBJ whole genome shotgun (WGS) entry which is preliminary data.</text>
</comment>
<dbReference type="Proteomes" id="UP000321947">
    <property type="component" value="Unassembled WGS sequence"/>
</dbReference>
<dbReference type="PANTHER" id="PTHR46148">
    <property type="entry name" value="CHROMO DOMAIN-CONTAINING PROTEIN"/>
    <property type="match status" value="1"/>
</dbReference>
<evidence type="ECO:0000313" key="4">
    <source>
        <dbReference type="EMBL" id="KAA0043085.1"/>
    </source>
</evidence>
<proteinExistence type="predicted"/>
<feature type="coiled-coil region" evidence="1">
    <location>
        <begin position="53"/>
        <end position="80"/>
    </location>
</feature>
<dbReference type="EMBL" id="SSTE01015585">
    <property type="protein sequence ID" value="KAA0043085.1"/>
    <property type="molecule type" value="Genomic_DNA"/>
</dbReference>
<sequence length="232" mass="26611">MNTDSSFVNRHYSNDVLTQALGAKEHNGRVCGVGGYFTPITYFHSVKKTSKEETNILLENEELRRQVSELEAQIHSNLSTPLSAHRSCSRPIMLEGIEEKSKRVEVESMDKPKENEKKGKEVLQNNEPEFDVFNERGLIKMPTEREVVWPFGILERIGPIAYRLALPPAFSVVHDVFHVSMLRKYVANPTHVVDFELLHINENMSYEEQPIEILAREVKMLRNRGVALVKVL</sequence>
<keyword evidence="1" id="KW-0175">Coiled coil</keyword>
<organism evidence="4 6">
    <name type="scientific">Cucumis melo var. makuwa</name>
    <name type="common">Oriental melon</name>
    <dbReference type="NCBI Taxonomy" id="1194695"/>
    <lineage>
        <taxon>Eukaryota</taxon>
        <taxon>Viridiplantae</taxon>
        <taxon>Streptophyta</taxon>
        <taxon>Embryophyta</taxon>
        <taxon>Tracheophyta</taxon>
        <taxon>Spermatophyta</taxon>
        <taxon>Magnoliopsida</taxon>
        <taxon>eudicotyledons</taxon>
        <taxon>Gunneridae</taxon>
        <taxon>Pentapetalae</taxon>
        <taxon>rosids</taxon>
        <taxon>fabids</taxon>
        <taxon>Cucurbitales</taxon>
        <taxon>Cucurbitaceae</taxon>
        <taxon>Benincaseae</taxon>
        <taxon>Cucumis</taxon>
    </lineage>
</organism>
<name>A0A5A7TNT9_CUCMM</name>
<evidence type="ECO:0000256" key="1">
    <source>
        <dbReference type="SAM" id="Coils"/>
    </source>
</evidence>
<dbReference type="Proteomes" id="UP000321393">
    <property type="component" value="Unassembled WGS sequence"/>
</dbReference>
<evidence type="ECO:0000256" key="2">
    <source>
        <dbReference type="SAM" id="MobiDB-lite"/>
    </source>
</evidence>
<dbReference type="PANTHER" id="PTHR46148:SF60">
    <property type="entry name" value="CHROMO DOMAIN-CONTAINING PROTEIN"/>
    <property type="match status" value="1"/>
</dbReference>
<feature type="region of interest" description="Disordered" evidence="2">
    <location>
        <begin position="101"/>
        <end position="121"/>
    </location>
</feature>
<accession>A0A5A7TNT9</accession>
<feature type="domain" description="Tf2-1-like SH3-like" evidence="3">
    <location>
        <begin position="148"/>
        <end position="186"/>
    </location>
</feature>